<proteinExistence type="predicted"/>
<reference evidence="2 3" key="1">
    <citation type="submission" date="2023-07" db="EMBL/GenBank/DDBJ databases">
        <title>Sorghum-associated microbial communities from plants grown in Nebraska, USA.</title>
        <authorList>
            <person name="Schachtman D."/>
        </authorList>
    </citation>
    <scope>NUCLEOTIDE SEQUENCE [LARGE SCALE GENOMIC DNA]</scope>
    <source>
        <strain evidence="2 3">CC482</strain>
    </source>
</reference>
<evidence type="ECO:0000313" key="2">
    <source>
        <dbReference type="EMBL" id="MDQ0115229.1"/>
    </source>
</evidence>
<gene>
    <name evidence="2" type="ORF">J2T15_004687</name>
</gene>
<sequence>MFNRKLSHALSIMRKKGIRSLLYKVYKKGMVEFYVRTQNLRVNDSHNDTSVTIRIVPPSEIIPRVNLHSRISILILFDGEEERLAAYMTTLRDQLNGDYDYTIVSSLDRNGGWARTVNNVAKEAEGEYLLLLNAVDVVPKYGWVAALLNCFQSSEVGAAGLWSASGEVGNDASRWTEAVKPCLMIEKESFLACDGFSEAYRGDIALPDFCMRLSAVGKSIQFIADPTISPMATYRHSSADEVLDFALYVNRWGKRQATNLQVEAFRQ</sequence>
<dbReference type="SUPFAM" id="SSF53448">
    <property type="entry name" value="Nucleotide-diphospho-sugar transferases"/>
    <property type="match status" value="1"/>
</dbReference>
<feature type="domain" description="Glycosyltransferase 2-like" evidence="1">
    <location>
        <begin position="68"/>
        <end position="176"/>
    </location>
</feature>
<dbReference type="InterPro" id="IPR001173">
    <property type="entry name" value="Glyco_trans_2-like"/>
</dbReference>
<dbReference type="Gene3D" id="3.90.550.10">
    <property type="entry name" value="Spore Coat Polysaccharide Biosynthesis Protein SpsA, Chain A"/>
    <property type="match status" value="1"/>
</dbReference>
<organism evidence="2 3">
    <name type="scientific">Paenibacillus harenae</name>
    <dbReference type="NCBI Taxonomy" id="306543"/>
    <lineage>
        <taxon>Bacteria</taxon>
        <taxon>Bacillati</taxon>
        <taxon>Bacillota</taxon>
        <taxon>Bacilli</taxon>
        <taxon>Bacillales</taxon>
        <taxon>Paenibacillaceae</taxon>
        <taxon>Paenibacillus</taxon>
    </lineage>
</organism>
<dbReference type="RefSeq" id="WP_307206687.1">
    <property type="nucleotide sequence ID" value="NZ_JAUSSU010000010.1"/>
</dbReference>
<dbReference type="Pfam" id="PF00535">
    <property type="entry name" value="Glycos_transf_2"/>
    <property type="match status" value="1"/>
</dbReference>
<comment type="caution">
    <text evidence="2">The sequence shown here is derived from an EMBL/GenBank/DDBJ whole genome shotgun (WGS) entry which is preliminary data.</text>
</comment>
<evidence type="ECO:0000259" key="1">
    <source>
        <dbReference type="Pfam" id="PF00535"/>
    </source>
</evidence>
<dbReference type="EMBL" id="JAUSSU010000010">
    <property type="protein sequence ID" value="MDQ0115229.1"/>
    <property type="molecule type" value="Genomic_DNA"/>
</dbReference>
<dbReference type="InterPro" id="IPR029044">
    <property type="entry name" value="Nucleotide-diphossugar_trans"/>
</dbReference>
<dbReference type="Proteomes" id="UP001229346">
    <property type="component" value="Unassembled WGS sequence"/>
</dbReference>
<keyword evidence="3" id="KW-1185">Reference proteome</keyword>
<name>A0ABT9U9W9_PAEHA</name>
<protein>
    <submittedName>
        <fullName evidence="2">GT2 family glycosyltransferase</fullName>
    </submittedName>
</protein>
<evidence type="ECO:0000313" key="3">
    <source>
        <dbReference type="Proteomes" id="UP001229346"/>
    </source>
</evidence>
<accession>A0ABT9U9W9</accession>